<sequence>MFDACYSLQMLIQKCKASPTVFPFFIQSCYCTANFIHTSSVKYFPSFSTFQFSLDINFSLLLTTTMSTFHVLFCFTTCNSFSLKYLCKMSPAEVQLQQISHELRLESATLPKRTRNREK</sequence>
<proteinExistence type="predicted"/>
<reference evidence="1" key="1">
    <citation type="submission" date="2021-05" db="EMBL/GenBank/DDBJ databases">
        <authorList>
            <person name="Alioto T."/>
            <person name="Alioto T."/>
            <person name="Gomez Garrido J."/>
        </authorList>
    </citation>
    <scope>NUCLEOTIDE SEQUENCE</scope>
</reference>
<name>A0A8D8FC09_CULPI</name>
<dbReference type="AlphaFoldDB" id="A0A8D8FC09"/>
<dbReference type="EMBL" id="HBUE01052087">
    <property type="protein sequence ID" value="CAG6464938.1"/>
    <property type="molecule type" value="Transcribed_RNA"/>
</dbReference>
<accession>A0A8D8FC09</accession>
<protein>
    <submittedName>
        <fullName evidence="1">(northern house mosquito) hypothetical protein</fullName>
    </submittedName>
</protein>
<evidence type="ECO:0000313" key="1">
    <source>
        <dbReference type="EMBL" id="CAG6464938.1"/>
    </source>
</evidence>
<organism evidence="1">
    <name type="scientific">Culex pipiens</name>
    <name type="common">House mosquito</name>
    <dbReference type="NCBI Taxonomy" id="7175"/>
    <lineage>
        <taxon>Eukaryota</taxon>
        <taxon>Metazoa</taxon>
        <taxon>Ecdysozoa</taxon>
        <taxon>Arthropoda</taxon>
        <taxon>Hexapoda</taxon>
        <taxon>Insecta</taxon>
        <taxon>Pterygota</taxon>
        <taxon>Neoptera</taxon>
        <taxon>Endopterygota</taxon>
        <taxon>Diptera</taxon>
        <taxon>Nematocera</taxon>
        <taxon>Culicoidea</taxon>
        <taxon>Culicidae</taxon>
        <taxon>Culicinae</taxon>
        <taxon>Culicini</taxon>
        <taxon>Culex</taxon>
        <taxon>Culex</taxon>
    </lineage>
</organism>